<dbReference type="PANTHER" id="PTHR11183">
    <property type="entry name" value="GLYCOGENIN SUBFAMILY MEMBER"/>
    <property type="match status" value="1"/>
</dbReference>
<dbReference type="OrthoDB" id="2014201at2759"/>
<keyword evidence="2" id="KW-0472">Membrane</keyword>
<evidence type="ECO:0000313" key="4">
    <source>
        <dbReference type="Proteomes" id="UP000751190"/>
    </source>
</evidence>
<dbReference type="Proteomes" id="UP000751190">
    <property type="component" value="Unassembled WGS sequence"/>
</dbReference>
<dbReference type="Gene3D" id="3.90.550.10">
    <property type="entry name" value="Spore Coat Polysaccharide Biosynthesis Protein SpsA, Chain A"/>
    <property type="match status" value="1"/>
</dbReference>
<dbReference type="InterPro" id="IPR029044">
    <property type="entry name" value="Nucleotide-diphossugar_trans"/>
</dbReference>
<keyword evidence="2" id="KW-1133">Transmembrane helix</keyword>
<feature type="transmembrane region" description="Helical" evidence="2">
    <location>
        <begin position="27"/>
        <end position="49"/>
    </location>
</feature>
<keyword evidence="4" id="KW-1185">Reference proteome</keyword>
<dbReference type="SUPFAM" id="SSF53448">
    <property type="entry name" value="Nucleotide-diphospho-sugar transferases"/>
    <property type="match status" value="1"/>
</dbReference>
<name>A0A8J6CA01_DIALT</name>
<organism evidence="3 4">
    <name type="scientific">Diacronema lutheri</name>
    <name type="common">Unicellular marine alga</name>
    <name type="synonym">Monochrysis lutheri</name>
    <dbReference type="NCBI Taxonomy" id="2081491"/>
    <lineage>
        <taxon>Eukaryota</taxon>
        <taxon>Haptista</taxon>
        <taxon>Haptophyta</taxon>
        <taxon>Pavlovophyceae</taxon>
        <taxon>Pavlovales</taxon>
        <taxon>Pavlovaceae</taxon>
        <taxon>Diacronema</taxon>
    </lineage>
</organism>
<sequence length="386" mass="42679">MAPDETATLLASDQTGGVPTVARKRRLIVLAAVLQMACWSCALVGLVMLTRSWLAARACSRRAYATILTRNVGGTGASPCYTAAVALLLRSWLATHSRYPLLLLHTADLDAGMRAIIDERPGAIVPIRTEQIEQPGASRGDLGAMATKLNLWTLGGPGGYEQIAYFDGDHVFLSNADSIFDACGCVQPFCGVWDPRMPVHSFARTFGEPASENYTRMLVNAGMLVIRPDPAAAAFLRAQWARRAEFMTADLGMVATGSDQTFFNHMMGEHFRIVDEGYNLLHIGRTSLATPDLHAYRRYLNLNGTAMDPAVPTVPHLKAWTRGKALVEKAVHRALRERLVDTDPYISQLLRGRFCARDKKRPVMRPPEPPTVARPQRHHRRRRLQS</sequence>
<comment type="caution">
    <text evidence="3">The sequence shown here is derived from an EMBL/GenBank/DDBJ whole genome shotgun (WGS) entry which is preliminary data.</text>
</comment>
<accession>A0A8J6CA01</accession>
<gene>
    <name evidence="3" type="ORF">KFE25_012417</name>
</gene>
<feature type="region of interest" description="Disordered" evidence="1">
    <location>
        <begin position="357"/>
        <end position="386"/>
    </location>
</feature>
<dbReference type="AlphaFoldDB" id="A0A8J6CA01"/>
<protein>
    <recommendedName>
        <fullName evidence="5">Nucleotide-diphospho-sugar transferase domain-containing protein</fullName>
    </recommendedName>
</protein>
<evidence type="ECO:0000313" key="3">
    <source>
        <dbReference type="EMBL" id="KAG8465054.1"/>
    </source>
</evidence>
<feature type="compositionally biased region" description="Basic residues" evidence="1">
    <location>
        <begin position="375"/>
        <end position="386"/>
    </location>
</feature>
<evidence type="ECO:0008006" key="5">
    <source>
        <dbReference type="Google" id="ProtNLM"/>
    </source>
</evidence>
<reference evidence="3" key="1">
    <citation type="submission" date="2021-05" db="EMBL/GenBank/DDBJ databases">
        <title>The genome of the haptophyte Pavlova lutheri (Diacronema luteri, Pavlovales) - a model for lipid biosynthesis in eukaryotic algae.</title>
        <authorList>
            <person name="Hulatt C.J."/>
            <person name="Posewitz M.C."/>
        </authorList>
    </citation>
    <scope>NUCLEOTIDE SEQUENCE</scope>
    <source>
        <strain evidence="3">NIVA-4/92</strain>
    </source>
</reference>
<dbReference type="EMBL" id="JAGTXO010000011">
    <property type="protein sequence ID" value="KAG8465054.1"/>
    <property type="molecule type" value="Genomic_DNA"/>
</dbReference>
<evidence type="ECO:0000256" key="1">
    <source>
        <dbReference type="SAM" id="MobiDB-lite"/>
    </source>
</evidence>
<evidence type="ECO:0000256" key="2">
    <source>
        <dbReference type="SAM" id="Phobius"/>
    </source>
</evidence>
<keyword evidence="2" id="KW-0812">Transmembrane</keyword>
<proteinExistence type="predicted"/>
<dbReference type="InterPro" id="IPR050587">
    <property type="entry name" value="GNT1/Glycosyltrans_8"/>
</dbReference>